<name>A0A0M3JAU4_ANISI</name>
<dbReference type="WBParaSite" id="ASIM_0000471601-mRNA-1">
    <property type="protein sequence ID" value="ASIM_0000471601-mRNA-1"/>
    <property type="gene ID" value="ASIM_0000471601"/>
</dbReference>
<dbReference type="InterPro" id="IPR050690">
    <property type="entry name" value="JHDM1_Histone_Demethylase"/>
</dbReference>
<dbReference type="EMBL" id="UYRR01007976">
    <property type="protein sequence ID" value="VDK24012.1"/>
    <property type="molecule type" value="Genomic_DNA"/>
</dbReference>
<sequence>MPKSTKFSVQSVKNLIGGDRIIEVIEVNCQGSRQMTLTDFIKYYRSDPSKRTVLLNVLSLEFSMSPLGEKVLSPALVREIDWVELYWPPELRVVDDSDGDFQPPFPKVQQSVFSICKLMTDLIIATRVWLTHLKK</sequence>
<proteinExistence type="predicted"/>
<gene>
    <name evidence="2" type="ORF">ASIM_LOCUS4527</name>
</gene>
<dbReference type="SUPFAM" id="SSF51197">
    <property type="entry name" value="Clavaminate synthase-like"/>
    <property type="match status" value="1"/>
</dbReference>
<evidence type="ECO:0000313" key="2">
    <source>
        <dbReference type="EMBL" id="VDK24012.1"/>
    </source>
</evidence>
<accession>A0A0M3JAU4</accession>
<reference evidence="2 3" key="2">
    <citation type="submission" date="2018-11" db="EMBL/GenBank/DDBJ databases">
        <authorList>
            <consortium name="Pathogen Informatics"/>
        </authorList>
    </citation>
    <scope>NUCLEOTIDE SEQUENCE [LARGE SCALE GENOMIC DNA]</scope>
</reference>
<evidence type="ECO:0000313" key="3">
    <source>
        <dbReference type="Proteomes" id="UP000267096"/>
    </source>
</evidence>
<dbReference type="PANTHER" id="PTHR23123">
    <property type="entry name" value="PHD/F-BOX CONTAINING PROTEIN"/>
    <property type="match status" value="1"/>
</dbReference>
<evidence type="ECO:0000313" key="4">
    <source>
        <dbReference type="WBParaSite" id="ASIM_0000471601-mRNA-1"/>
    </source>
</evidence>
<dbReference type="AlphaFoldDB" id="A0A0M3JAU4"/>
<organism evidence="4">
    <name type="scientific">Anisakis simplex</name>
    <name type="common">Herring worm</name>
    <dbReference type="NCBI Taxonomy" id="6269"/>
    <lineage>
        <taxon>Eukaryota</taxon>
        <taxon>Metazoa</taxon>
        <taxon>Ecdysozoa</taxon>
        <taxon>Nematoda</taxon>
        <taxon>Chromadorea</taxon>
        <taxon>Rhabditida</taxon>
        <taxon>Spirurina</taxon>
        <taxon>Ascaridomorpha</taxon>
        <taxon>Ascaridoidea</taxon>
        <taxon>Anisakidae</taxon>
        <taxon>Anisakis</taxon>
        <taxon>Anisakis simplex complex</taxon>
    </lineage>
</organism>
<dbReference type="GO" id="GO:0046872">
    <property type="term" value="F:metal ion binding"/>
    <property type="evidence" value="ECO:0007669"/>
    <property type="project" value="UniProtKB-KW"/>
</dbReference>
<dbReference type="Gene3D" id="2.60.120.650">
    <property type="entry name" value="Cupin"/>
    <property type="match status" value="1"/>
</dbReference>
<reference evidence="4" key="1">
    <citation type="submission" date="2017-02" db="UniProtKB">
        <authorList>
            <consortium name="WormBaseParasite"/>
        </authorList>
    </citation>
    <scope>IDENTIFICATION</scope>
</reference>
<dbReference type="Proteomes" id="UP000267096">
    <property type="component" value="Unassembled WGS sequence"/>
</dbReference>
<dbReference type="OrthoDB" id="5851881at2759"/>
<keyword evidence="3" id="KW-1185">Reference proteome</keyword>
<evidence type="ECO:0000256" key="1">
    <source>
        <dbReference type="ARBA" id="ARBA00022723"/>
    </source>
</evidence>
<protein>
    <submittedName>
        <fullName evidence="4">Phosphoribosylaminoimidazolesuccinocarboxamide synthase</fullName>
    </submittedName>
</protein>
<keyword evidence="1" id="KW-0479">Metal-binding</keyword>